<organism evidence="1 2">
    <name type="scientific">Vibrio owensii</name>
    <dbReference type="NCBI Taxonomy" id="696485"/>
    <lineage>
        <taxon>Bacteria</taxon>
        <taxon>Pseudomonadati</taxon>
        <taxon>Pseudomonadota</taxon>
        <taxon>Gammaproteobacteria</taxon>
        <taxon>Vibrionales</taxon>
        <taxon>Vibrionaceae</taxon>
        <taxon>Vibrio</taxon>
    </lineage>
</organism>
<proteinExistence type="predicted"/>
<protein>
    <submittedName>
        <fullName evidence="1">Uncharacterized protein</fullName>
    </submittedName>
</protein>
<evidence type="ECO:0000313" key="2">
    <source>
        <dbReference type="Proteomes" id="UP001295420"/>
    </source>
</evidence>
<comment type="caution">
    <text evidence="1">The sequence shown here is derived from an EMBL/GenBank/DDBJ whole genome shotgun (WGS) entry which is preliminary data.</text>
</comment>
<name>A0AAU9Q0J0_9VIBR</name>
<reference evidence="1" key="1">
    <citation type="submission" date="2022-01" db="EMBL/GenBank/DDBJ databases">
        <authorList>
            <person name="Lagorce A."/>
        </authorList>
    </citation>
    <scope>NUCLEOTIDE SEQUENCE</scope>
    <source>
        <strain evidence="1">Th15_F1_D04</strain>
    </source>
</reference>
<dbReference type="EMBL" id="CAKMTQ010000002">
    <property type="protein sequence ID" value="CAH1522425.1"/>
    <property type="molecule type" value="Genomic_DNA"/>
</dbReference>
<evidence type="ECO:0000313" key="1">
    <source>
        <dbReference type="EMBL" id="CAH1522425.1"/>
    </source>
</evidence>
<accession>A0AAU9Q0J0</accession>
<gene>
    <name evidence="1" type="ORF">THF1D04_100170</name>
</gene>
<dbReference type="Proteomes" id="UP001295420">
    <property type="component" value="Unassembled WGS sequence"/>
</dbReference>
<sequence>MMVFGVTHLHSHFLTNSPVIILFLSNVNRDFKCFVIKILNFITYNAT</sequence>
<dbReference type="AlphaFoldDB" id="A0AAU9Q0J0"/>